<gene>
    <name evidence="4" type="ORF">SAMN04487967_2760</name>
</gene>
<accession>A0A1H6G438</accession>
<evidence type="ECO:0000313" key="5">
    <source>
        <dbReference type="Proteomes" id="UP000199112"/>
    </source>
</evidence>
<dbReference type="PRINTS" id="PR00081">
    <property type="entry name" value="GDHRDH"/>
</dbReference>
<comment type="similarity">
    <text evidence="1 2">Belongs to the short-chain dehydrogenases/reductases (SDR) family.</text>
</comment>
<dbReference type="RefSeq" id="WP_090507510.1">
    <property type="nucleotide sequence ID" value="NZ_FNWL01000002.1"/>
</dbReference>
<dbReference type="PRINTS" id="PR00080">
    <property type="entry name" value="SDRFAMILY"/>
</dbReference>
<dbReference type="EMBL" id="FNWL01000002">
    <property type="protein sequence ID" value="SEH16645.1"/>
    <property type="molecule type" value="Genomic_DNA"/>
</dbReference>
<dbReference type="CDD" id="cd05233">
    <property type="entry name" value="SDR_c"/>
    <property type="match status" value="1"/>
</dbReference>
<dbReference type="PROSITE" id="PS00061">
    <property type="entry name" value="ADH_SHORT"/>
    <property type="match status" value="1"/>
</dbReference>
<keyword evidence="5" id="KW-1185">Reference proteome</keyword>
<sequence length="259" mass="28047">MSSPDDEGSPTVSEADNELADDVIVVTGASRGLGRSMVERYAEEGARVTLTARDEDRLEEIAADLPTESLVVPADVRDSDDVANVIDRTINEFGRIDTLVNNAGVSLLGMQDSRNGLVDVSEEEWDTVLEVNLKGVFLFTRETLPHMYEQGQGNIINISSGLGRRAIAGAGSYVSSKWGLEGLTRTTALETEGEGINVNALDPGGRVNTDIWAHLPEEERQQILQPDVMDDAAVLLAAQDPHAITGESMAAQEWEERLE</sequence>
<proteinExistence type="inferred from homology"/>
<dbReference type="OrthoDB" id="7442at2157"/>
<dbReference type="Proteomes" id="UP000199112">
    <property type="component" value="Unassembled WGS sequence"/>
</dbReference>
<dbReference type="InterPro" id="IPR002347">
    <property type="entry name" value="SDR_fam"/>
</dbReference>
<dbReference type="InterPro" id="IPR020904">
    <property type="entry name" value="Sc_DH/Rdtase_CS"/>
</dbReference>
<dbReference type="Gene3D" id="3.40.50.720">
    <property type="entry name" value="NAD(P)-binding Rossmann-like Domain"/>
    <property type="match status" value="1"/>
</dbReference>
<evidence type="ECO:0000256" key="1">
    <source>
        <dbReference type="ARBA" id="ARBA00006484"/>
    </source>
</evidence>
<evidence type="ECO:0000256" key="3">
    <source>
        <dbReference type="SAM" id="MobiDB-lite"/>
    </source>
</evidence>
<organism evidence="4 5">
    <name type="scientific">Natronorubrum sediminis</name>
    <dbReference type="NCBI Taxonomy" id="640943"/>
    <lineage>
        <taxon>Archaea</taxon>
        <taxon>Methanobacteriati</taxon>
        <taxon>Methanobacteriota</taxon>
        <taxon>Stenosarchaea group</taxon>
        <taxon>Halobacteria</taxon>
        <taxon>Halobacteriales</taxon>
        <taxon>Natrialbaceae</taxon>
        <taxon>Natronorubrum</taxon>
    </lineage>
</organism>
<dbReference type="GO" id="GO:0016616">
    <property type="term" value="F:oxidoreductase activity, acting on the CH-OH group of donors, NAD or NADP as acceptor"/>
    <property type="evidence" value="ECO:0007669"/>
    <property type="project" value="TreeGrafter"/>
</dbReference>
<evidence type="ECO:0000313" key="4">
    <source>
        <dbReference type="EMBL" id="SEH16645.1"/>
    </source>
</evidence>
<dbReference type="PANTHER" id="PTHR42760">
    <property type="entry name" value="SHORT-CHAIN DEHYDROGENASES/REDUCTASES FAMILY MEMBER"/>
    <property type="match status" value="1"/>
</dbReference>
<dbReference type="FunFam" id="3.40.50.720:FF:000084">
    <property type="entry name" value="Short-chain dehydrogenase reductase"/>
    <property type="match status" value="1"/>
</dbReference>
<evidence type="ECO:0000256" key="2">
    <source>
        <dbReference type="RuleBase" id="RU000363"/>
    </source>
</evidence>
<name>A0A1H6G438_9EURY</name>
<reference evidence="5" key="1">
    <citation type="submission" date="2016-10" db="EMBL/GenBank/DDBJ databases">
        <authorList>
            <person name="Varghese N."/>
            <person name="Submissions S."/>
        </authorList>
    </citation>
    <scope>NUCLEOTIDE SEQUENCE [LARGE SCALE GENOMIC DNA]</scope>
    <source>
        <strain evidence="5">CGMCC 1.8981</strain>
    </source>
</reference>
<protein>
    <submittedName>
        <fullName evidence="4">3-oxoacyl-[acyl-carrier protein] reductase</fullName>
    </submittedName>
</protein>
<dbReference type="Pfam" id="PF00106">
    <property type="entry name" value="adh_short"/>
    <property type="match status" value="1"/>
</dbReference>
<dbReference type="InterPro" id="IPR036291">
    <property type="entry name" value="NAD(P)-bd_dom_sf"/>
</dbReference>
<feature type="region of interest" description="Disordered" evidence="3">
    <location>
        <begin position="1"/>
        <end position="20"/>
    </location>
</feature>
<dbReference type="AlphaFoldDB" id="A0A1H6G438"/>
<dbReference type="SUPFAM" id="SSF51735">
    <property type="entry name" value="NAD(P)-binding Rossmann-fold domains"/>
    <property type="match status" value="1"/>
</dbReference>